<accession>A0A1W0A098</accession>
<dbReference type="EMBL" id="JNBS01000803">
    <property type="protein sequence ID" value="OQS03684.1"/>
    <property type="molecule type" value="Genomic_DNA"/>
</dbReference>
<evidence type="ECO:0000313" key="2">
    <source>
        <dbReference type="Proteomes" id="UP000243217"/>
    </source>
</evidence>
<reference evidence="1 2" key="1">
    <citation type="journal article" date="2014" name="Genome Biol. Evol.">
        <title>The secreted proteins of Achlya hypogyna and Thraustotheca clavata identify the ancestral oomycete secretome and reveal gene acquisitions by horizontal gene transfer.</title>
        <authorList>
            <person name="Misner I."/>
            <person name="Blouin N."/>
            <person name="Leonard G."/>
            <person name="Richards T.A."/>
            <person name="Lane C.E."/>
        </authorList>
    </citation>
    <scope>NUCLEOTIDE SEQUENCE [LARGE SCALE GENOMIC DNA]</scope>
    <source>
        <strain evidence="1 2">ATCC 34112</strain>
    </source>
</reference>
<organism evidence="1 2">
    <name type="scientific">Thraustotheca clavata</name>
    <dbReference type="NCBI Taxonomy" id="74557"/>
    <lineage>
        <taxon>Eukaryota</taxon>
        <taxon>Sar</taxon>
        <taxon>Stramenopiles</taxon>
        <taxon>Oomycota</taxon>
        <taxon>Saprolegniomycetes</taxon>
        <taxon>Saprolegniales</taxon>
        <taxon>Achlyaceae</taxon>
        <taxon>Thraustotheca</taxon>
    </lineage>
</organism>
<name>A0A1W0A098_9STRA</name>
<dbReference type="AlphaFoldDB" id="A0A1W0A098"/>
<keyword evidence="2" id="KW-1185">Reference proteome</keyword>
<dbReference type="Proteomes" id="UP000243217">
    <property type="component" value="Unassembled WGS sequence"/>
</dbReference>
<protein>
    <recommendedName>
        <fullName evidence="3">Tc1-like transposase DDE domain-containing protein</fullName>
    </recommendedName>
</protein>
<comment type="caution">
    <text evidence="1">The sequence shown here is derived from an EMBL/GenBank/DDBJ whole genome shotgun (WGS) entry which is preliminary data.</text>
</comment>
<evidence type="ECO:0000313" key="1">
    <source>
        <dbReference type="EMBL" id="OQS03684.1"/>
    </source>
</evidence>
<sequence>MLSVKRMRSLSWTMLRIINLTLSTHQSNLGEKILLLTACNNYGIQVNLSETKAPIWTNIASCISANVQAEHSCLQPIEMVWAIVKSEVGRQYTDMTSFQDVNSRLQLVFTNLTSKAIYVCTAKSIAKLMEMKSFIDALETIPVVELSSSLSSNGLSDSAEENIWHL</sequence>
<proteinExistence type="predicted"/>
<evidence type="ECO:0008006" key="3">
    <source>
        <dbReference type="Google" id="ProtNLM"/>
    </source>
</evidence>
<gene>
    <name evidence="1" type="ORF">THRCLA_21103</name>
</gene>
<dbReference type="OrthoDB" id="78935at2759"/>